<comment type="caution">
    <text evidence="2">The sequence shown here is derived from an EMBL/GenBank/DDBJ whole genome shotgun (WGS) entry which is preliminary data.</text>
</comment>
<sequence length="74" mass="8282">MAFLDDIPLGFVLLFCVTLGLAPFTPPHVWEKLNMLVDGTLVAPIDIFDFLMHGAPWLVLIAKLARMVFVRTRG</sequence>
<gene>
    <name evidence="2" type="ORF">KJP28_11475</name>
</gene>
<keyword evidence="1" id="KW-0812">Transmembrane</keyword>
<dbReference type="EMBL" id="JAHUZE010000002">
    <property type="protein sequence ID" value="MBV7379551.1"/>
    <property type="molecule type" value="Genomic_DNA"/>
</dbReference>
<dbReference type="RefSeq" id="WP_218392673.1">
    <property type="nucleotide sequence ID" value="NZ_JAHUZE010000002.1"/>
</dbReference>
<keyword evidence="3" id="KW-1185">Reference proteome</keyword>
<reference evidence="2 3" key="1">
    <citation type="submission" date="2021-05" db="EMBL/GenBank/DDBJ databases">
        <title>Culturable bacteria isolated from Daya Bay.</title>
        <authorList>
            <person name="Zheng W."/>
            <person name="Yu S."/>
            <person name="Huang Y."/>
        </authorList>
    </citation>
    <scope>NUCLEOTIDE SEQUENCE [LARGE SCALE GENOMIC DNA]</scope>
    <source>
        <strain evidence="2 3">DP4N28-5</strain>
    </source>
</reference>
<dbReference type="Proteomes" id="UP000756530">
    <property type="component" value="Unassembled WGS sequence"/>
</dbReference>
<feature type="transmembrane region" description="Helical" evidence="1">
    <location>
        <begin position="7"/>
        <end position="30"/>
    </location>
</feature>
<feature type="transmembrane region" description="Helical" evidence="1">
    <location>
        <begin position="50"/>
        <end position="69"/>
    </location>
</feature>
<name>A0ABS6T2S3_9RHOB</name>
<proteinExistence type="predicted"/>
<evidence type="ECO:0000313" key="2">
    <source>
        <dbReference type="EMBL" id="MBV7379551.1"/>
    </source>
</evidence>
<protein>
    <submittedName>
        <fullName evidence="2">RND transporter</fullName>
    </submittedName>
</protein>
<organism evidence="2 3">
    <name type="scientific">Maritimibacter dapengensis</name>
    <dbReference type="NCBI Taxonomy" id="2836868"/>
    <lineage>
        <taxon>Bacteria</taxon>
        <taxon>Pseudomonadati</taxon>
        <taxon>Pseudomonadota</taxon>
        <taxon>Alphaproteobacteria</taxon>
        <taxon>Rhodobacterales</taxon>
        <taxon>Roseobacteraceae</taxon>
        <taxon>Maritimibacter</taxon>
    </lineage>
</organism>
<evidence type="ECO:0000313" key="3">
    <source>
        <dbReference type="Proteomes" id="UP000756530"/>
    </source>
</evidence>
<evidence type="ECO:0000256" key="1">
    <source>
        <dbReference type="SAM" id="Phobius"/>
    </source>
</evidence>
<keyword evidence="1" id="KW-0472">Membrane</keyword>
<accession>A0ABS6T2S3</accession>
<keyword evidence="1" id="KW-1133">Transmembrane helix</keyword>